<evidence type="ECO:0000259" key="7">
    <source>
        <dbReference type="PROSITE" id="PS50888"/>
    </source>
</evidence>
<keyword evidence="5" id="KW-0539">Nucleus</keyword>
<keyword evidence="8" id="KW-1185">Reference proteome</keyword>
<name>A0A6P3ZRB0_ZIZJJ</name>
<evidence type="ECO:0000313" key="8">
    <source>
        <dbReference type="Proteomes" id="UP001652623"/>
    </source>
</evidence>
<dbReference type="PANTHER" id="PTHR38546:SF3">
    <property type="entry name" value="DNA BINDING PROTEIN"/>
    <property type="match status" value="1"/>
</dbReference>
<dbReference type="Pfam" id="PF23174">
    <property type="entry name" value="bHLH_ILI"/>
    <property type="match status" value="1"/>
</dbReference>
<reference evidence="8" key="1">
    <citation type="submission" date="2025-05" db="UniProtKB">
        <authorList>
            <consortium name="RefSeq"/>
        </authorList>
    </citation>
    <scope>NUCLEOTIDE SEQUENCE [LARGE SCALE GENOMIC DNA]</scope>
</reference>
<keyword evidence="4" id="KW-0804">Transcription</keyword>
<evidence type="ECO:0000313" key="9">
    <source>
        <dbReference type="RefSeq" id="XP_015883523.1"/>
    </source>
</evidence>
<evidence type="ECO:0000256" key="2">
    <source>
        <dbReference type="ARBA" id="ARBA00022604"/>
    </source>
</evidence>
<gene>
    <name evidence="9" type="primary">LOC107419291</name>
</gene>
<evidence type="ECO:0000256" key="4">
    <source>
        <dbReference type="ARBA" id="ARBA00023163"/>
    </source>
</evidence>
<dbReference type="AlphaFoldDB" id="A0A6P3ZRB0"/>
<dbReference type="InterPro" id="IPR011598">
    <property type="entry name" value="bHLH_dom"/>
</dbReference>
<dbReference type="Proteomes" id="UP001652623">
    <property type="component" value="Chromosome 2"/>
</dbReference>
<evidence type="ECO:0000256" key="1">
    <source>
        <dbReference type="ARBA" id="ARBA00004123"/>
    </source>
</evidence>
<dbReference type="PANTHER" id="PTHR38546">
    <property type="entry name" value="DNA BINDING PROTEIN"/>
    <property type="match status" value="1"/>
</dbReference>
<keyword evidence="6" id="KW-0175">Coiled coil</keyword>
<sequence>MSSRRSSSSSRSAASKPTDDEINELVLKLQTLLPLLRHNSTVAEASTILEETCSYIKRLRREVDNLSERLSQLMDTADITQVEVIRKLLQD</sequence>
<dbReference type="SUPFAM" id="SSF47459">
    <property type="entry name" value="HLH, helix-loop-helix DNA-binding domain"/>
    <property type="match status" value="1"/>
</dbReference>
<keyword evidence="3" id="KW-0805">Transcription regulation</keyword>
<dbReference type="InParanoid" id="A0A6P3ZRB0"/>
<dbReference type="GeneID" id="107419291"/>
<dbReference type="Gene3D" id="4.10.280.10">
    <property type="entry name" value="Helix-loop-helix DNA-binding domain"/>
    <property type="match status" value="1"/>
</dbReference>
<evidence type="ECO:0000256" key="3">
    <source>
        <dbReference type="ARBA" id="ARBA00023015"/>
    </source>
</evidence>
<dbReference type="GO" id="GO:0006355">
    <property type="term" value="P:regulation of DNA-templated transcription"/>
    <property type="evidence" value="ECO:0007669"/>
    <property type="project" value="InterPro"/>
</dbReference>
<dbReference type="InterPro" id="IPR036638">
    <property type="entry name" value="HLH_DNA-bd_sf"/>
</dbReference>
<dbReference type="KEGG" id="zju:107419291"/>
<dbReference type="RefSeq" id="XP_015883523.1">
    <property type="nucleotide sequence ID" value="XM_016028037.4"/>
</dbReference>
<dbReference type="GO" id="GO:0046983">
    <property type="term" value="F:protein dimerization activity"/>
    <property type="evidence" value="ECO:0007669"/>
    <property type="project" value="InterPro"/>
</dbReference>
<dbReference type="PROSITE" id="PS50888">
    <property type="entry name" value="BHLH"/>
    <property type="match status" value="1"/>
</dbReference>
<keyword evidence="2" id="KW-0341">Growth regulation</keyword>
<comment type="subcellular location">
    <subcellularLocation>
        <location evidence="1">Nucleus</location>
    </subcellularLocation>
</comment>
<dbReference type="GO" id="GO:0040008">
    <property type="term" value="P:regulation of growth"/>
    <property type="evidence" value="ECO:0007669"/>
    <property type="project" value="InterPro"/>
</dbReference>
<reference evidence="9" key="2">
    <citation type="submission" date="2025-08" db="UniProtKB">
        <authorList>
            <consortium name="RefSeq"/>
        </authorList>
    </citation>
    <scope>IDENTIFICATION</scope>
    <source>
        <tissue evidence="9">Seedling</tissue>
    </source>
</reference>
<dbReference type="InterPro" id="IPR044172">
    <property type="entry name" value="ILI2-like"/>
</dbReference>
<accession>A0A6P3ZRB0</accession>
<evidence type="ECO:0000256" key="6">
    <source>
        <dbReference type="SAM" id="Coils"/>
    </source>
</evidence>
<protein>
    <submittedName>
        <fullName evidence="9">Transcription factor PRE3</fullName>
    </submittedName>
</protein>
<feature type="coiled-coil region" evidence="6">
    <location>
        <begin position="49"/>
        <end position="83"/>
    </location>
</feature>
<proteinExistence type="predicted"/>
<organism evidence="8 9">
    <name type="scientific">Ziziphus jujuba</name>
    <name type="common">Chinese jujube</name>
    <name type="synonym">Ziziphus sativa</name>
    <dbReference type="NCBI Taxonomy" id="326968"/>
    <lineage>
        <taxon>Eukaryota</taxon>
        <taxon>Viridiplantae</taxon>
        <taxon>Streptophyta</taxon>
        <taxon>Embryophyta</taxon>
        <taxon>Tracheophyta</taxon>
        <taxon>Spermatophyta</taxon>
        <taxon>Magnoliopsida</taxon>
        <taxon>eudicotyledons</taxon>
        <taxon>Gunneridae</taxon>
        <taxon>Pentapetalae</taxon>
        <taxon>rosids</taxon>
        <taxon>fabids</taxon>
        <taxon>Rosales</taxon>
        <taxon>Rhamnaceae</taxon>
        <taxon>Paliureae</taxon>
        <taxon>Ziziphus</taxon>
    </lineage>
</organism>
<evidence type="ECO:0000256" key="5">
    <source>
        <dbReference type="ARBA" id="ARBA00023242"/>
    </source>
</evidence>
<feature type="domain" description="BHLH" evidence="7">
    <location>
        <begin position="6"/>
        <end position="59"/>
    </location>
</feature>
<dbReference type="GO" id="GO:0005634">
    <property type="term" value="C:nucleus"/>
    <property type="evidence" value="ECO:0007669"/>
    <property type="project" value="UniProtKB-SubCell"/>
</dbReference>
<dbReference type="InterPro" id="IPR044293">
    <property type="entry name" value="PRE"/>
</dbReference>